<evidence type="ECO:0000256" key="1">
    <source>
        <dbReference type="SAM" id="MobiDB-lite"/>
    </source>
</evidence>
<proteinExistence type="predicted"/>
<comment type="caution">
    <text evidence="2">The sequence shown here is derived from an EMBL/GenBank/DDBJ whole genome shotgun (WGS) entry which is preliminary data.</text>
</comment>
<name>A0AA88IQJ0_TACVA</name>
<dbReference type="Proteomes" id="UP001187315">
    <property type="component" value="Unassembled WGS sequence"/>
</dbReference>
<evidence type="ECO:0000313" key="2">
    <source>
        <dbReference type="EMBL" id="KAK2821181.1"/>
    </source>
</evidence>
<feature type="region of interest" description="Disordered" evidence="1">
    <location>
        <begin position="39"/>
        <end position="65"/>
    </location>
</feature>
<accession>A0AA88IQJ0</accession>
<evidence type="ECO:0000313" key="3">
    <source>
        <dbReference type="Proteomes" id="UP001187315"/>
    </source>
</evidence>
<feature type="compositionally biased region" description="Acidic residues" evidence="1">
    <location>
        <begin position="50"/>
        <end position="61"/>
    </location>
</feature>
<dbReference type="EMBL" id="JAVHJS010000022">
    <property type="protein sequence ID" value="KAK2821181.1"/>
    <property type="molecule type" value="Genomic_DNA"/>
</dbReference>
<sequence>MPLPALTSGSGCLSVALLCVKSRWVSVYSQTVGTQQCAGIEPGEHVNHAEEEEEEEDDEGPQEIMSEGTMTAHFLVFQSGRRGWMWQWVLMLFVATSSDGVETRSESAPGF</sequence>
<reference evidence="2" key="1">
    <citation type="submission" date="2023-08" db="EMBL/GenBank/DDBJ databases">
        <title>Pelteobagrus vachellii genome.</title>
        <authorList>
            <person name="Liu H."/>
        </authorList>
    </citation>
    <scope>NUCLEOTIDE SEQUENCE</scope>
    <source>
        <strain evidence="2">PRFRI_2022a</strain>
        <tissue evidence="2">Muscle</tissue>
    </source>
</reference>
<dbReference type="AlphaFoldDB" id="A0AA88IQJ0"/>
<protein>
    <submittedName>
        <fullName evidence="2">Uncharacterized protein</fullName>
    </submittedName>
</protein>
<gene>
    <name evidence="2" type="ORF">Q7C36_020524</name>
</gene>
<keyword evidence="3" id="KW-1185">Reference proteome</keyword>
<organism evidence="2 3">
    <name type="scientific">Tachysurus vachellii</name>
    <name type="common">Darkbarbel catfish</name>
    <name type="synonym">Pelteobagrus vachellii</name>
    <dbReference type="NCBI Taxonomy" id="175792"/>
    <lineage>
        <taxon>Eukaryota</taxon>
        <taxon>Metazoa</taxon>
        <taxon>Chordata</taxon>
        <taxon>Craniata</taxon>
        <taxon>Vertebrata</taxon>
        <taxon>Euteleostomi</taxon>
        <taxon>Actinopterygii</taxon>
        <taxon>Neopterygii</taxon>
        <taxon>Teleostei</taxon>
        <taxon>Ostariophysi</taxon>
        <taxon>Siluriformes</taxon>
        <taxon>Bagridae</taxon>
        <taxon>Tachysurus</taxon>
    </lineage>
</organism>